<evidence type="ECO:0000313" key="3">
    <source>
        <dbReference type="EMBL" id="MBT0994410.1"/>
    </source>
</evidence>
<accession>A0ABS5TZ20</accession>
<gene>
    <name evidence="3" type="ORF">KIN34_08940</name>
</gene>
<evidence type="ECO:0000259" key="2">
    <source>
        <dbReference type="PROSITE" id="PS51903"/>
    </source>
</evidence>
<dbReference type="EMBL" id="JAHBOH010000001">
    <property type="protein sequence ID" value="MBT0994410.1"/>
    <property type="molecule type" value="Genomic_DNA"/>
</dbReference>
<name>A0ABS5TZ20_9CELL</name>
<dbReference type="RefSeq" id="WP_214349431.1">
    <property type="nucleotide sequence ID" value="NZ_JAHBOH010000001.1"/>
</dbReference>
<dbReference type="Gene3D" id="1.10.1780.10">
    <property type="entry name" value="Clp, N-terminal domain"/>
    <property type="match status" value="2"/>
</dbReference>
<comment type="caution">
    <text evidence="3">The sequence shown here is derived from an EMBL/GenBank/DDBJ whole genome shotgun (WGS) entry which is preliminary data.</text>
</comment>
<dbReference type="InterPro" id="IPR036628">
    <property type="entry name" value="Clp_N_dom_sf"/>
</dbReference>
<dbReference type="InterPro" id="IPR004176">
    <property type="entry name" value="Clp_R_N"/>
</dbReference>
<evidence type="ECO:0000256" key="1">
    <source>
        <dbReference type="PROSITE-ProRule" id="PRU01251"/>
    </source>
</evidence>
<dbReference type="SUPFAM" id="SSF81923">
    <property type="entry name" value="Double Clp-N motif"/>
    <property type="match status" value="2"/>
</dbReference>
<keyword evidence="4" id="KW-1185">Reference proteome</keyword>
<organism evidence="3 4">
    <name type="scientific">Cellulomonas fulva</name>
    <dbReference type="NCBI Taxonomy" id="2835530"/>
    <lineage>
        <taxon>Bacteria</taxon>
        <taxon>Bacillati</taxon>
        <taxon>Actinomycetota</taxon>
        <taxon>Actinomycetes</taxon>
        <taxon>Micrococcales</taxon>
        <taxon>Cellulomonadaceae</taxon>
        <taxon>Cellulomonas</taxon>
    </lineage>
</organism>
<dbReference type="Pfam" id="PF02861">
    <property type="entry name" value="Clp_N"/>
    <property type="match status" value="2"/>
</dbReference>
<protein>
    <recommendedName>
        <fullName evidence="2">Clp R domain-containing protein</fullName>
    </recommendedName>
</protein>
<dbReference type="Proteomes" id="UP000722125">
    <property type="component" value="Unassembled WGS sequence"/>
</dbReference>
<reference evidence="3 4" key="1">
    <citation type="submission" date="2021-05" db="EMBL/GenBank/DDBJ databases">
        <title>Description of Cellulomonas sp. DKR-3 sp. nov.</title>
        <authorList>
            <person name="Dahal R.H."/>
            <person name="Chaudhary D.K."/>
        </authorList>
    </citation>
    <scope>NUCLEOTIDE SEQUENCE [LARGE SCALE GENOMIC DNA]</scope>
    <source>
        <strain evidence="3 4">DKR-3</strain>
    </source>
</reference>
<dbReference type="PROSITE" id="PS51903">
    <property type="entry name" value="CLP_R"/>
    <property type="match status" value="1"/>
</dbReference>
<feature type="domain" description="Clp R" evidence="2">
    <location>
        <begin position="2"/>
        <end position="173"/>
    </location>
</feature>
<proteinExistence type="predicted"/>
<evidence type="ECO:0000313" key="4">
    <source>
        <dbReference type="Proteomes" id="UP000722125"/>
    </source>
</evidence>
<sequence length="175" mass="18040">MFERFTKDARAAVTRAQDEAGALGADRIGSVHVLVAAVSGSGPAAEALRRCGVDGEGLRRLARDQAPGGIDATALSSIGVDLAAVRDQVESTFGEGALDGAPATRPRAFAPDAKKLLEVALREAVRLRHRRIDTGHLLLAAVRLSDSSAHRVLSAAGLDDEAVRSAVASAWAAAA</sequence>
<keyword evidence="1" id="KW-0677">Repeat</keyword>